<dbReference type="PROSITE" id="PS50011">
    <property type="entry name" value="PROTEIN_KINASE_DOM"/>
    <property type="match status" value="1"/>
</dbReference>
<evidence type="ECO:0000256" key="6">
    <source>
        <dbReference type="ARBA" id="ARBA00022527"/>
    </source>
</evidence>
<feature type="domain" description="Protein kinase" evidence="18">
    <location>
        <begin position="16"/>
        <end position="266"/>
    </location>
</feature>
<dbReference type="InterPro" id="IPR011009">
    <property type="entry name" value="Kinase-like_dom_sf"/>
</dbReference>
<dbReference type="EC" id="2.7.11.1" evidence="4"/>
<keyword evidence="12 16" id="KW-0067">ATP-binding</keyword>
<keyword evidence="7" id="KW-0597">Phosphoprotein</keyword>
<dbReference type="SUPFAM" id="SSF56112">
    <property type="entry name" value="Protein kinase-like (PK-like)"/>
    <property type="match status" value="1"/>
</dbReference>
<evidence type="ECO:0000256" key="2">
    <source>
        <dbReference type="ARBA" id="ARBA00004496"/>
    </source>
</evidence>
<feature type="region of interest" description="Disordered" evidence="17">
    <location>
        <begin position="287"/>
        <end position="456"/>
    </location>
</feature>
<evidence type="ECO:0000256" key="9">
    <source>
        <dbReference type="ARBA" id="ARBA00022723"/>
    </source>
</evidence>
<evidence type="ECO:0000256" key="13">
    <source>
        <dbReference type="ARBA" id="ARBA00022842"/>
    </source>
</evidence>
<name>A0A4U0UU76_9PEZI</name>
<dbReference type="Pfam" id="PF00069">
    <property type="entry name" value="Pkinase"/>
    <property type="match status" value="1"/>
</dbReference>
<feature type="compositionally biased region" description="Polar residues" evidence="17">
    <location>
        <begin position="551"/>
        <end position="582"/>
    </location>
</feature>
<evidence type="ECO:0000256" key="4">
    <source>
        <dbReference type="ARBA" id="ARBA00012513"/>
    </source>
</evidence>
<keyword evidence="13" id="KW-0460">Magnesium</keyword>
<dbReference type="GO" id="GO:0005737">
    <property type="term" value="C:cytoplasm"/>
    <property type="evidence" value="ECO:0007669"/>
    <property type="project" value="UniProtKB-SubCell"/>
</dbReference>
<dbReference type="GO" id="GO:0004674">
    <property type="term" value="F:protein serine/threonine kinase activity"/>
    <property type="evidence" value="ECO:0007669"/>
    <property type="project" value="UniProtKB-KW"/>
</dbReference>
<feature type="binding site" evidence="16">
    <location>
        <position position="45"/>
    </location>
    <ligand>
        <name>ATP</name>
        <dbReference type="ChEBI" id="CHEBI:30616"/>
    </ligand>
</feature>
<dbReference type="CDD" id="cd06609">
    <property type="entry name" value="STKc_MST3_like"/>
    <property type="match status" value="1"/>
</dbReference>
<dbReference type="InterPro" id="IPR017441">
    <property type="entry name" value="Protein_kinase_ATP_BS"/>
</dbReference>
<dbReference type="InterPro" id="IPR000719">
    <property type="entry name" value="Prot_kinase_dom"/>
</dbReference>
<dbReference type="PROSITE" id="PS00107">
    <property type="entry name" value="PROTEIN_KINASE_ATP"/>
    <property type="match status" value="1"/>
</dbReference>
<organism evidence="19 20">
    <name type="scientific">Friedmanniomyces endolithicus</name>
    <dbReference type="NCBI Taxonomy" id="329885"/>
    <lineage>
        <taxon>Eukaryota</taxon>
        <taxon>Fungi</taxon>
        <taxon>Dikarya</taxon>
        <taxon>Ascomycota</taxon>
        <taxon>Pezizomycotina</taxon>
        <taxon>Dothideomycetes</taxon>
        <taxon>Dothideomycetidae</taxon>
        <taxon>Mycosphaerellales</taxon>
        <taxon>Teratosphaeriaceae</taxon>
        <taxon>Friedmanniomyces</taxon>
    </lineage>
</organism>
<keyword evidence="8" id="KW-0808">Transferase</keyword>
<feature type="compositionally biased region" description="Acidic residues" evidence="17">
    <location>
        <begin position="294"/>
        <end position="315"/>
    </location>
</feature>
<evidence type="ECO:0000313" key="19">
    <source>
        <dbReference type="EMBL" id="TKA39564.1"/>
    </source>
</evidence>
<reference evidence="19 20" key="1">
    <citation type="submission" date="2017-03" db="EMBL/GenBank/DDBJ databases">
        <title>Genomes of endolithic fungi from Antarctica.</title>
        <authorList>
            <person name="Coleine C."/>
            <person name="Masonjones S."/>
            <person name="Stajich J.E."/>
        </authorList>
    </citation>
    <scope>NUCLEOTIDE SEQUENCE [LARGE SCALE GENOMIC DNA]</scope>
    <source>
        <strain evidence="19 20">CCFEE 5311</strain>
    </source>
</reference>
<feature type="compositionally biased region" description="Low complexity" evidence="17">
    <location>
        <begin position="398"/>
        <end position="416"/>
    </location>
</feature>
<evidence type="ECO:0000256" key="1">
    <source>
        <dbReference type="ARBA" id="ARBA00001946"/>
    </source>
</evidence>
<dbReference type="Proteomes" id="UP000310066">
    <property type="component" value="Unassembled WGS sequence"/>
</dbReference>
<sequence>MAGTMSAAMADPETLYTKQACIGGGSFGKVYKGVDKRTGQSVAIKVIDVENADDEVDDIIQEISILSGLDSPYVTKYYGSYLKGSDLWIIMEYCSGGSCGDLLKPGVIPEDYICIVVRELLMGLEYLHNDGKLHRDIKAANILLGANGQVKLADFGVSGQLTATMTKKNTFVGTPFWMAPEVIKQSGYDHKADIWSLGITALELAQGEPPYSDIHPMKVLFLIPKNPAPTLEGNFSREFKDFVHRCLRKEPRERPSARELLKHPWVRKAKRTAYLTELIERHERWQATHRDDKDRDDDDARDSSPELDGEEEDLWDFGTVRPAGRRTNGGGGNGSGALQAMNESGMNSRSAKASTLPTRRSVSSKENAWDESDENEDRGTVKGNMGPPLLPRTPSPTKKISAPLPSPSAAAKVPLLQTPTRRPVASSQQRTPSQSSQPGLVPASPKPPATPQTPHLLNDDFLQQSIASDMSQYMKGLSLQDQPLAAPQLSQMQAAPMAAGLDGQQERPSTDRSQSTNDLYQKPLPNFAPPSNQVNTPVQRGMVPSAEVAPRSSTESTRSDISTPPSQQLSELSAAHPQTSPPHDQAVTALTSVVIPALEAALHRRSYQLSLLQKQINASQTSRDSSNSNGSATSHDATQQSDISQDMPLKRQTHDQIRKCMGKVVRLFKEIDHWDGVAPVGMGDGVEGMLEGFLEEVLCRPECDKCREASSDYLLLAAYGVACNYGGDAANAELQHAGEGAFVVESYNPHLVLPPSDPFAEAPGVKALRHLANQPLPQSAPYPSQPLPPTPPNELMLGMLNYPLALHETDEVYRISEADLDRLCRFQDRTVLTIGTAQTVHIFRDCVLKLGIEHDYVTHIIFTIVLMHDRYLSEDPWQSPSTEETFHHYHGTAMFNKMLSLPMEEHEKDAMWAAAALLGAITIAAVDATTPEDSWPLKPDGPTDLDWLRMSDGKKEVWRLADPLRQESIWREAMMYDYDSDVTPKSRRPEVEALTPRFVRFFDYDEMGGKDGDPYHTATSIILRLLPIQCTHSTILYFLSFIGHMDTAYKDLLHQKDQKALLLLAWWYAKMLDYPSWWIQRRAALECKAIVIYLGRRYMHLSDMGFLLDYPKMMCGFAVSSEYLRHVDQGGKMGARVGVTG</sequence>
<keyword evidence="11" id="KW-0418">Kinase</keyword>
<evidence type="ECO:0000256" key="17">
    <source>
        <dbReference type="SAM" id="MobiDB-lite"/>
    </source>
</evidence>
<accession>A0A4U0UU76</accession>
<feature type="region of interest" description="Disordered" evidence="17">
    <location>
        <begin position="490"/>
        <end position="584"/>
    </location>
</feature>
<feature type="region of interest" description="Disordered" evidence="17">
    <location>
        <begin position="618"/>
        <end position="652"/>
    </location>
</feature>
<feature type="compositionally biased region" description="Polar residues" evidence="17">
    <location>
        <begin position="618"/>
        <end position="644"/>
    </location>
</feature>
<evidence type="ECO:0000256" key="5">
    <source>
        <dbReference type="ARBA" id="ARBA00022490"/>
    </source>
</evidence>
<evidence type="ECO:0000256" key="3">
    <source>
        <dbReference type="ARBA" id="ARBA00008874"/>
    </source>
</evidence>
<dbReference type="SMART" id="SM00220">
    <property type="entry name" value="S_TKc"/>
    <property type="match status" value="1"/>
</dbReference>
<feature type="compositionally biased region" description="Polar residues" evidence="17">
    <location>
        <begin position="341"/>
        <end position="366"/>
    </location>
</feature>
<proteinExistence type="inferred from homology"/>
<dbReference type="FunFam" id="3.30.200.20:FF:000488">
    <property type="entry name" value="Related to severin kinase"/>
    <property type="match status" value="1"/>
</dbReference>
<evidence type="ECO:0000256" key="12">
    <source>
        <dbReference type="ARBA" id="ARBA00022840"/>
    </source>
</evidence>
<protein>
    <recommendedName>
        <fullName evidence="4">non-specific serine/threonine protein kinase</fullName>
        <ecNumber evidence="4">2.7.11.1</ecNumber>
    </recommendedName>
</protein>
<comment type="cofactor">
    <cofactor evidence="1">
        <name>Mg(2+)</name>
        <dbReference type="ChEBI" id="CHEBI:18420"/>
    </cofactor>
</comment>
<comment type="catalytic activity">
    <reaction evidence="14">
        <text>L-threonyl-[protein] + ATP = O-phospho-L-threonyl-[protein] + ADP + H(+)</text>
        <dbReference type="Rhea" id="RHEA:46608"/>
        <dbReference type="Rhea" id="RHEA-COMP:11060"/>
        <dbReference type="Rhea" id="RHEA-COMP:11605"/>
        <dbReference type="ChEBI" id="CHEBI:15378"/>
        <dbReference type="ChEBI" id="CHEBI:30013"/>
        <dbReference type="ChEBI" id="CHEBI:30616"/>
        <dbReference type="ChEBI" id="CHEBI:61977"/>
        <dbReference type="ChEBI" id="CHEBI:456216"/>
        <dbReference type="EC" id="2.7.11.1"/>
    </reaction>
</comment>
<evidence type="ECO:0000256" key="14">
    <source>
        <dbReference type="ARBA" id="ARBA00047899"/>
    </source>
</evidence>
<comment type="subcellular location">
    <subcellularLocation>
        <location evidence="2">Cytoplasm</location>
    </subcellularLocation>
</comment>
<evidence type="ECO:0000256" key="10">
    <source>
        <dbReference type="ARBA" id="ARBA00022741"/>
    </source>
</evidence>
<evidence type="ECO:0000256" key="11">
    <source>
        <dbReference type="ARBA" id="ARBA00022777"/>
    </source>
</evidence>
<dbReference type="PANTHER" id="PTHR48012:SF10">
    <property type="entry name" value="FI20177P1"/>
    <property type="match status" value="1"/>
</dbReference>
<keyword evidence="6" id="KW-0723">Serine/threonine-protein kinase</keyword>
<dbReference type="GO" id="GO:0005524">
    <property type="term" value="F:ATP binding"/>
    <property type="evidence" value="ECO:0007669"/>
    <property type="project" value="UniProtKB-UniRule"/>
</dbReference>
<evidence type="ECO:0000259" key="18">
    <source>
        <dbReference type="PROSITE" id="PS50011"/>
    </source>
</evidence>
<dbReference type="Gene3D" id="1.10.510.10">
    <property type="entry name" value="Transferase(Phosphotransferase) domain 1"/>
    <property type="match status" value="1"/>
</dbReference>
<keyword evidence="5" id="KW-0963">Cytoplasm</keyword>
<comment type="caution">
    <text evidence="19">The sequence shown here is derived from an EMBL/GenBank/DDBJ whole genome shotgun (WGS) entry which is preliminary data.</text>
</comment>
<dbReference type="STRING" id="329885.A0A4U0UU76"/>
<comment type="similarity">
    <text evidence="3">Belongs to the protein kinase superfamily. STE Ser/Thr protein kinase family. STE20 subfamily.</text>
</comment>
<feature type="compositionally biased region" description="Polar residues" evidence="17">
    <location>
        <begin position="529"/>
        <end position="538"/>
    </location>
</feature>
<keyword evidence="9" id="KW-0479">Metal-binding</keyword>
<dbReference type="InterPro" id="IPR050629">
    <property type="entry name" value="STE20/SPS1-PAK"/>
</dbReference>
<dbReference type="OrthoDB" id="248923at2759"/>
<keyword evidence="10 16" id="KW-0547">Nucleotide-binding</keyword>
<dbReference type="AlphaFoldDB" id="A0A4U0UU76"/>
<evidence type="ECO:0000256" key="7">
    <source>
        <dbReference type="ARBA" id="ARBA00022553"/>
    </source>
</evidence>
<dbReference type="FunFam" id="1.10.510.10:FF:000411">
    <property type="entry name" value="Probable Ste20-like kinase Don3"/>
    <property type="match status" value="1"/>
</dbReference>
<evidence type="ECO:0000256" key="16">
    <source>
        <dbReference type="PROSITE-ProRule" id="PRU10141"/>
    </source>
</evidence>
<dbReference type="EMBL" id="NAJP01000038">
    <property type="protein sequence ID" value="TKA39564.1"/>
    <property type="molecule type" value="Genomic_DNA"/>
</dbReference>
<dbReference type="GO" id="GO:0046872">
    <property type="term" value="F:metal ion binding"/>
    <property type="evidence" value="ECO:0007669"/>
    <property type="project" value="UniProtKB-KW"/>
</dbReference>
<gene>
    <name evidence="19" type="ORF">B0A54_10120</name>
</gene>
<comment type="catalytic activity">
    <reaction evidence="15">
        <text>L-seryl-[protein] + ATP = O-phospho-L-seryl-[protein] + ADP + H(+)</text>
        <dbReference type="Rhea" id="RHEA:17989"/>
        <dbReference type="Rhea" id="RHEA-COMP:9863"/>
        <dbReference type="Rhea" id="RHEA-COMP:11604"/>
        <dbReference type="ChEBI" id="CHEBI:15378"/>
        <dbReference type="ChEBI" id="CHEBI:29999"/>
        <dbReference type="ChEBI" id="CHEBI:30616"/>
        <dbReference type="ChEBI" id="CHEBI:83421"/>
        <dbReference type="ChEBI" id="CHEBI:456216"/>
        <dbReference type="EC" id="2.7.11.1"/>
    </reaction>
</comment>
<dbReference type="Gene3D" id="3.30.200.20">
    <property type="entry name" value="Phosphorylase Kinase, domain 1"/>
    <property type="match status" value="1"/>
</dbReference>
<evidence type="ECO:0000313" key="20">
    <source>
        <dbReference type="Proteomes" id="UP000310066"/>
    </source>
</evidence>
<feature type="compositionally biased region" description="Low complexity" evidence="17">
    <location>
        <begin position="426"/>
        <end position="438"/>
    </location>
</feature>
<dbReference type="PANTHER" id="PTHR48012">
    <property type="entry name" value="STERILE20-LIKE KINASE, ISOFORM B-RELATED"/>
    <property type="match status" value="1"/>
</dbReference>
<evidence type="ECO:0000256" key="15">
    <source>
        <dbReference type="ARBA" id="ARBA00048679"/>
    </source>
</evidence>
<evidence type="ECO:0000256" key="8">
    <source>
        <dbReference type="ARBA" id="ARBA00022679"/>
    </source>
</evidence>